<name>A0A0A2LY73_9FLAO</name>
<dbReference type="AlphaFoldDB" id="A0A0A2LY73"/>
<dbReference type="Proteomes" id="UP000030152">
    <property type="component" value="Unassembled WGS sequence"/>
</dbReference>
<gene>
    <name evidence="1" type="ORF">Q765_18835</name>
</gene>
<dbReference type="RefSeq" id="WP_020211968.1">
    <property type="nucleotide sequence ID" value="NZ_JRLX01000030.1"/>
</dbReference>
<dbReference type="OrthoDB" id="1362189at2"/>
<evidence type="ECO:0000313" key="1">
    <source>
        <dbReference type="EMBL" id="KGO84964.1"/>
    </source>
</evidence>
<reference evidence="1 2" key="1">
    <citation type="submission" date="2013-09" db="EMBL/GenBank/DDBJ databases">
        <authorList>
            <person name="Zeng Z."/>
            <person name="Chen C."/>
        </authorList>
    </citation>
    <scope>NUCLEOTIDE SEQUENCE [LARGE SCALE GENOMIC DNA]</scope>
    <source>
        <strain evidence="1 2">WB 3.3-2</strain>
    </source>
</reference>
<protein>
    <submittedName>
        <fullName evidence="1">Uncharacterized protein</fullName>
    </submittedName>
</protein>
<comment type="caution">
    <text evidence="1">The sequence shown here is derived from an EMBL/GenBank/DDBJ whole genome shotgun (WGS) entry which is preliminary data.</text>
</comment>
<accession>A0A0A2LY73</accession>
<proteinExistence type="predicted"/>
<dbReference type="eggNOG" id="ENOG5030YQ8">
    <property type="taxonomic scope" value="Bacteria"/>
</dbReference>
<organism evidence="1 2">
    <name type="scientific">Flavobacterium rivuli WB 3.3-2 = DSM 21788</name>
    <dbReference type="NCBI Taxonomy" id="1121895"/>
    <lineage>
        <taxon>Bacteria</taxon>
        <taxon>Pseudomonadati</taxon>
        <taxon>Bacteroidota</taxon>
        <taxon>Flavobacteriia</taxon>
        <taxon>Flavobacteriales</taxon>
        <taxon>Flavobacteriaceae</taxon>
        <taxon>Flavobacterium</taxon>
    </lineage>
</organism>
<dbReference type="EMBL" id="JRLX01000030">
    <property type="protein sequence ID" value="KGO84964.1"/>
    <property type="molecule type" value="Genomic_DNA"/>
</dbReference>
<sequence>MDYSALETDFDCACNEVITNLTAQYSLNYQSGGPGRLEAFLDVIKTEFEKAETSFIEKNMIAENAEALHVIRAITKKHAKLCVEHYGKMVM</sequence>
<evidence type="ECO:0000313" key="2">
    <source>
        <dbReference type="Proteomes" id="UP000030152"/>
    </source>
</evidence>
<keyword evidence="2" id="KW-1185">Reference proteome</keyword>